<feature type="compositionally biased region" description="Low complexity" evidence="1">
    <location>
        <begin position="244"/>
        <end position="256"/>
    </location>
</feature>
<dbReference type="Pfam" id="PF01609">
    <property type="entry name" value="DDE_Tnp_1"/>
    <property type="match status" value="1"/>
</dbReference>
<feature type="region of interest" description="Disordered" evidence="1">
    <location>
        <begin position="1"/>
        <end position="25"/>
    </location>
</feature>
<evidence type="ECO:0000259" key="2">
    <source>
        <dbReference type="Pfam" id="PF01609"/>
    </source>
</evidence>
<feature type="region of interest" description="Disordered" evidence="1">
    <location>
        <begin position="231"/>
        <end position="304"/>
    </location>
</feature>
<feature type="domain" description="Transposase IS4-like" evidence="2">
    <location>
        <begin position="113"/>
        <end position="248"/>
    </location>
</feature>
<feature type="compositionally biased region" description="Low complexity" evidence="1">
    <location>
        <begin position="293"/>
        <end position="304"/>
    </location>
</feature>
<dbReference type="RefSeq" id="WP_271413815.1">
    <property type="nucleotide sequence ID" value="NZ_CP116257.1"/>
</dbReference>
<dbReference type="EMBL" id="JBHSJO010000001">
    <property type="protein sequence ID" value="MFC5013305.1"/>
    <property type="molecule type" value="Genomic_DNA"/>
</dbReference>
<organism evidence="4 5">
    <name type="scientific">Streptomyces lienomycini</name>
    <dbReference type="NCBI Taxonomy" id="284035"/>
    <lineage>
        <taxon>Bacteria</taxon>
        <taxon>Bacillati</taxon>
        <taxon>Actinomycetota</taxon>
        <taxon>Actinomycetes</taxon>
        <taxon>Kitasatosporales</taxon>
        <taxon>Streptomycetaceae</taxon>
        <taxon>Streptomyces</taxon>
    </lineage>
</organism>
<evidence type="ECO:0000256" key="1">
    <source>
        <dbReference type="SAM" id="MobiDB-lite"/>
    </source>
</evidence>
<feature type="region of interest" description="Disordered" evidence="1">
    <location>
        <begin position="126"/>
        <end position="158"/>
    </location>
</feature>
<evidence type="ECO:0000313" key="5">
    <source>
        <dbReference type="Proteomes" id="UP001595855"/>
    </source>
</evidence>
<evidence type="ECO:0000259" key="3">
    <source>
        <dbReference type="Pfam" id="PF13340"/>
    </source>
</evidence>
<accession>A0ABV9WJ61</accession>
<comment type="caution">
    <text evidence="4">The sequence shown here is derived from an EMBL/GenBank/DDBJ whole genome shotgun (WGS) entry which is preliminary data.</text>
</comment>
<dbReference type="Proteomes" id="UP001595855">
    <property type="component" value="Unassembled WGS sequence"/>
</dbReference>
<feature type="compositionally biased region" description="Low complexity" evidence="1">
    <location>
        <begin position="264"/>
        <end position="285"/>
    </location>
</feature>
<dbReference type="InterPro" id="IPR002559">
    <property type="entry name" value="Transposase_11"/>
</dbReference>
<dbReference type="PANTHER" id="PTHR30007:SF1">
    <property type="entry name" value="BLR1914 PROTEIN"/>
    <property type="match status" value="1"/>
</dbReference>
<protein>
    <submittedName>
        <fullName evidence="4">IS5 family transposase</fullName>
    </submittedName>
</protein>
<proteinExistence type="predicted"/>
<dbReference type="InterPro" id="IPR025161">
    <property type="entry name" value="IS402-like_dom"/>
</dbReference>
<feature type="domain" description="Insertion element IS402-like" evidence="3">
    <location>
        <begin position="35"/>
        <end position="95"/>
    </location>
</feature>
<dbReference type="Pfam" id="PF13340">
    <property type="entry name" value="DUF4096"/>
    <property type="match status" value="1"/>
</dbReference>
<dbReference type="NCBIfam" id="NF033580">
    <property type="entry name" value="transpos_IS5_3"/>
    <property type="match status" value="1"/>
</dbReference>
<keyword evidence="5" id="KW-1185">Reference proteome</keyword>
<evidence type="ECO:0000313" key="4">
    <source>
        <dbReference type="EMBL" id="MFC5013305.1"/>
    </source>
</evidence>
<dbReference type="PANTHER" id="PTHR30007">
    <property type="entry name" value="PHP DOMAIN PROTEIN"/>
    <property type="match status" value="1"/>
</dbReference>
<sequence>MSPRPAIRCSTTSASGPPHAVSNRAVRPRPCWTRHSKGTRAGRPPVWPRRQLVDGIRFRIRTGVPWRDVPAEYRPWDRVYDLFRRWQRNGTWHRILTRLQSLADADGAITWNLDVDFTVCRAHQHAAGARKQGDPQEESPGGVFAEPRDHGLGRSRGGFSTKLHLAVEQGQKPMAILVTAGQRGDSPQFEPVLEKVRVPRIRPGRPRVRPHRVRADKAYASRKNRAYLRRRGIHCTIPDKADQARNTTATSSAPAAADRRSSPRRTTASAMRSSAASTGSSGTGRWPPGSTNSRSASRSPSSSP</sequence>
<reference evidence="5" key="1">
    <citation type="journal article" date="2019" name="Int. J. Syst. Evol. Microbiol.">
        <title>The Global Catalogue of Microorganisms (GCM) 10K type strain sequencing project: providing services to taxonomists for standard genome sequencing and annotation.</title>
        <authorList>
            <consortium name="The Broad Institute Genomics Platform"/>
            <consortium name="The Broad Institute Genome Sequencing Center for Infectious Disease"/>
            <person name="Wu L."/>
            <person name="Ma J."/>
        </authorList>
    </citation>
    <scope>NUCLEOTIDE SEQUENCE [LARGE SCALE GENOMIC DNA]</scope>
    <source>
        <strain evidence="5">CGMCC 4.1542</strain>
    </source>
</reference>
<name>A0ABV9WJ61_9ACTN</name>
<gene>
    <name evidence="4" type="ORF">ACFPRC_00200</name>
</gene>